<feature type="non-terminal residue" evidence="3">
    <location>
        <position position="1"/>
    </location>
</feature>
<dbReference type="AlphaFoldDB" id="A0A9N9CML2"/>
<keyword evidence="1" id="KW-0479">Metal-binding</keyword>
<proteinExistence type="predicted"/>
<comment type="caution">
    <text evidence="3">The sequence shown here is derived from an EMBL/GenBank/DDBJ whole genome shotgun (WGS) entry which is preliminary data.</text>
</comment>
<dbReference type="PROSITE" id="PS50157">
    <property type="entry name" value="ZINC_FINGER_C2H2_2"/>
    <property type="match status" value="1"/>
</dbReference>
<organism evidence="3 4">
    <name type="scientific">Acaulospora morrowiae</name>
    <dbReference type="NCBI Taxonomy" id="94023"/>
    <lineage>
        <taxon>Eukaryota</taxon>
        <taxon>Fungi</taxon>
        <taxon>Fungi incertae sedis</taxon>
        <taxon>Mucoromycota</taxon>
        <taxon>Glomeromycotina</taxon>
        <taxon>Glomeromycetes</taxon>
        <taxon>Diversisporales</taxon>
        <taxon>Acaulosporaceae</taxon>
        <taxon>Acaulospora</taxon>
    </lineage>
</organism>
<sequence>MTQRNIPHLHVSFSVTLHTANGDEYKIYTLIETFESFPSHSETSSYMIFRFNDNDHGVICGYINKKGLEFMDRVKNTIFVESTGHIGENMNGENLDPSVFEDTGYVVCRVDDNSELTLICYIGEKVLNLLKGQELVRKYICRDCKKLYKYPSLLRDHMQVHSNERLECRVEGCKKSYTLE</sequence>
<name>A0A9N9CML2_9GLOM</name>
<feature type="domain" description="C2H2-type" evidence="2">
    <location>
        <begin position="139"/>
        <end position="166"/>
    </location>
</feature>
<dbReference type="SUPFAM" id="SSF57667">
    <property type="entry name" value="beta-beta-alpha zinc fingers"/>
    <property type="match status" value="1"/>
</dbReference>
<dbReference type="Gene3D" id="3.30.160.60">
    <property type="entry name" value="Classic Zinc Finger"/>
    <property type="match status" value="1"/>
</dbReference>
<dbReference type="InterPro" id="IPR036236">
    <property type="entry name" value="Znf_C2H2_sf"/>
</dbReference>
<dbReference type="Proteomes" id="UP000789342">
    <property type="component" value="Unassembled WGS sequence"/>
</dbReference>
<dbReference type="InterPro" id="IPR013087">
    <property type="entry name" value="Znf_C2H2_type"/>
</dbReference>
<evidence type="ECO:0000313" key="4">
    <source>
        <dbReference type="Proteomes" id="UP000789342"/>
    </source>
</evidence>
<keyword evidence="1" id="KW-0863">Zinc-finger</keyword>
<keyword evidence="4" id="KW-1185">Reference proteome</keyword>
<keyword evidence="1" id="KW-0862">Zinc</keyword>
<evidence type="ECO:0000256" key="1">
    <source>
        <dbReference type="PROSITE-ProRule" id="PRU00042"/>
    </source>
</evidence>
<dbReference type="GO" id="GO:0008270">
    <property type="term" value="F:zinc ion binding"/>
    <property type="evidence" value="ECO:0007669"/>
    <property type="project" value="UniProtKB-KW"/>
</dbReference>
<dbReference type="OrthoDB" id="3437960at2759"/>
<accession>A0A9N9CML2</accession>
<protein>
    <submittedName>
        <fullName evidence="3">6162_t:CDS:1</fullName>
    </submittedName>
</protein>
<evidence type="ECO:0000259" key="2">
    <source>
        <dbReference type="PROSITE" id="PS50157"/>
    </source>
</evidence>
<dbReference type="EMBL" id="CAJVPV010006709">
    <property type="protein sequence ID" value="CAG8609238.1"/>
    <property type="molecule type" value="Genomic_DNA"/>
</dbReference>
<gene>
    <name evidence="3" type="ORF">AMORRO_LOCUS8142</name>
</gene>
<reference evidence="3" key="1">
    <citation type="submission" date="2021-06" db="EMBL/GenBank/DDBJ databases">
        <authorList>
            <person name="Kallberg Y."/>
            <person name="Tangrot J."/>
            <person name="Rosling A."/>
        </authorList>
    </citation>
    <scope>NUCLEOTIDE SEQUENCE</scope>
    <source>
        <strain evidence="3">CL551</strain>
    </source>
</reference>
<dbReference type="PROSITE" id="PS00028">
    <property type="entry name" value="ZINC_FINGER_C2H2_1"/>
    <property type="match status" value="1"/>
</dbReference>
<evidence type="ECO:0000313" key="3">
    <source>
        <dbReference type="EMBL" id="CAG8609238.1"/>
    </source>
</evidence>